<sequence length="589" mass="63840">MKRTGTRATGDFHFKPYPIISNQPVYAQNGMVSSSQPFASRVGVEILQKGGNAVDAAIAVSLMLNACEPWMSSPGGSSFYLLWDNAGKEMVALDACGVAPRAATPDAFRSREEMTRGLKALTIPGSMAGHWELLSRYGTMSFAEVAEPAIRCLEEGFPMSNNSHTFMGRLPDILKTFPNLAATLAPGGEWPATGFLMKNPNLARTLRIVAEEGVDAFYRGSVAEEMVRYVREHGGLWTMKDLEDYRVQWKKPIRASYHDCDMYGTPPPASTLTWMQAMKIAERFDWSELQWGSAAALHLITEIDKLAHSDGYNFVTDPNFVDIPLQELLSDAYAEAQAARIDLGRAAPGRVAPGRPREWAKTGRPSGPLSLEGPRNASDPANMVNKGCTTHICVVDGAGNAISLTNTVGTFFGGGDVLGDTGVLGTNGMEWMDIDTNPWSSDNPSPLVIEPFKRNRWSLSPGILMKEGKPFILIGGAGGDTTQSGIFQALLNMLQWDMNPQLAVSAPRTIYGDGRHYTGGTALGIEPELFGTSEELRRMGHDIIPKESFPAWTGFRPLTGSVLAIMIDGASKTFAGAAEPRIDGYVSGY</sequence>
<evidence type="ECO:0000313" key="2">
    <source>
        <dbReference type="EMBL" id="HJA08625.1"/>
    </source>
</evidence>
<dbReference type="InterPro" id="IPR043138">
    <property type="entry name" value="GGT_lsub"/>
</dbReference>
<dbReference type="PRINTS" id="PR01210">
    <property type="entry name" value="GGTRANSPTASE"/>
</dbReference>
<dbReference type="Pfam" id="PF01019">
    <property type="entry name" value="G_glu_transpept"/>
    <property type="match status" value="1"/>
</dbReference>
<evidence type="ECO:0000313" key="3">
    <source>
        <dbReference type="Proteomes" id="UP000824225"/>
    </source>
</evidence>
<protein>
    <submittedName>
        <fullName evidence="2">Gamma-glutamyltransferase family protein</fullName>
    </submittedName>
</protein>
<dbReference type="InterPro" id="IPR043137">
    <property type="entry name" value="GGT_ssub_C"/>
</dbReference>
<dbReference type="Proteomes" id="UP000824225">
    <property type="component" value="Unassembled WGS sequence"/>
</dbReference>
<dbReference type="PANTHER" id="PTHR43881:SF1">
    <property type="entry name" value="GAMMA-GLUTAMYLTRANSPEPTIDASE (AFU_ORTHOLOGUE AFUA_4G13580)"/>
    <property type="match status" value="1"/>
</dbReference>
<dbReference type="SUPFAM" id="SSF56235">
    <property type="entry name" value="N-terminal nucleophile aminohydrolases (Ntn hydrolases)"/>
    <property type="match status" value="1"/>
</dbReference>
<accession>A0A9D2KKX4</accession>
<gene>
    <name evidence="2" type="ORF">H9962_05485</name>
</gene>
<dbReference type="PANTHER" id="PTHR43881">
    <property type="entry name" value="GAMMA-GLUTAMYLTRANSPEPTIDASE (AFU_ORTHOLOGUE AFUA_4G13580)"/>
    <property type="match status" value="1"/>
</dbReference>
<dbReference type="Gene3D" id="1.10.246.130">
    <property type="match status" value="1"/>
</dbReference>
<dbReference type="InterPro" id="IPR052896">
    <property type="entry name" value="GGT-like_enzyme"/>
</dbReference>
<reference evidence="2" key="2">
    <citation type="submission" date="2021-04" db="EMBL/GenBank/DDBJ databases">
        <authorList>
            <person name="Gilroy R."/>
        </authorList>
    </citation>
    <scope>NUCLEOTIDE SEQUENCE</scope>
    <source>
        <strain evidence="2">CHK186-16707</strain>
    </source>
</reference>
<proteinExistence type="predicted"/>
<name>A0A9D2KKX4_9BACT</name>
<dbReference type="Gene3D" id="3.60.20.40">
    <property type="match status" value="1"/>
</dbReference>
<evidence type="ECO:0000256" key="1">
    <source>
        <dbReference type="SAM" id="MobiDB-lite"/>
    </source>
</evidence>
<comment type="caution">
    <text evidence="2">The sequence shown here is derived from an EMBL/GenBank/DDBJ whole genome shotgun (WGS) entry which is preliminary data.</text>
</comment>
<dbReference type="AlphaFoldDB" id="A0A9D2KKX4"/>
<organism evidence="2 3">
    <name type="scientific">Candidatus Mailhella merdigallinarum</name>
    <dbReference type="NCBI Taxonomy" id="2838658"/>
    <lineage>
        <taxon>Bacteria</taxon>
        <taxon>Pseudomonadati</taxon>
        <taxon>Thermodesulfobacteriota</taxon>
        <taxon>Desulfovibrionia</taxon>
        <taxon>Desulfovibrionales</taxon>
        <taxon>Desulfovibrionaceae</taxon>
        <taxon>Mailhella</taxon>
    </lineage>
</organism>
<dbReference type="EMBL" id="DXAN01000017">
    <property type="protein sequence ID" value="HJA08625.1"/>
    <property type="molecule type" value="Genomic_DNA"/>
</dbReference>
<reference evidence="2" key="1">
    <citation type="journal article" date="2021" name="PeerJ">
        <title>Extensive microbial diversity within the chicken gut microbiome revealed by metagenomics and culture.</title>
        <authorList>
            <person name="Gilroy R."/>
            <person name="Ravi A."/>
            <person name="Getino M."/>
            <person name="Pursley I."/>
            <person name="Horton D.L."/>
            <person name="Alikhan N.F."/>
            <person name="Baker D."/>
            <person name="Gharbi K."/>
            <person name="Hall N."/>
            <person name="Watson M."/>
            <person name="Adriaenssens E.M."/>
            <person name="Foster-Nyarko E."/>
            <person name="Jarju S."/>
            <person name="Secka A."/>
            <person name="Antonio M."/>
            <person name="Oren A."/>
            <person name="Chaudhuri R.R."/>
            <person name="La Ragione R."/>
            <person name="Hildebrand F."/>
            <person name="Pallen M.J."/>
        </authorList>
    </citation>
    <scope>NUCLEOTIDE SEQUENCE</scope>
    <source>
        <strain evidence="2">CHK186-16707</strain>
    </source>
</reference>
<feature type="region of interest" description="Disordered" evidence="1">
    <location>
        <begin position="347"/>
        <end position="378"/>
    </location>
</feature>
<dbReference type="InterPro" id="IPR029055">
    <property type="entry name" value="Ntn_hydrolases_N"/>
</dbReference>